<organism evidence="1 2">
    <name type="scientific">Fulvivirga marina</name>
    <dbReference type="NCBI Taxonomy" id="2494733"/>
    <lineage>
        <taxon>Bacteria</taxon>
        <taxon>Pseudomonadati</taxon>
        <taxon>Bacteroidota</taxon>
        <taxon>Cytophagia</taxon>
        <taxon>Cytophagales</taxon>
        <taxon>Fulvivirgaceae</taxon>
        <taxon>Fulvivirga</taxon>
    </lineage>
</organism>
<dbReference type="EMBL" id="JAEUGD010000025">
    <property type="protein sequence ID" value="MBL6446374.1"/>
    <property type="molecule type" value="Genomic_DNA"/>
</dbReference>
<gene>
    <name evidence="1" type="ORF">JMN32_08650</name>
</gene>
<proteinExistence type="predicted"/>
<sequence length="104" mass="12422">MENSKATWEDSHEKYSRLLEGLNELIKNTTRLATRYEDINVTFAHLIYENGLAETIEKSKMLKEYEREFQFMNYSLKGQAMRIKHLQELIRLIRIKDPLNCPDN</sequence>
<name>A0A937KBP9_9BACT</name>
<protein>
    <submittedName>
        <fullName evidence="1">Uncharacterized protein</fullName>
    </submittedName>
</protein>
<comment type="caution">
    <text evidence="1">The sequence shown here is derived from an EMBL/GenBank/DDBJ whole genome shotgun (WGS) entry which is preliminary data.</text>
</comment>
<reference evidence="1" key="1">
    <citation type="submission" date="2021-01" db="EMBL/GenBank/DDBJ databases">
        <title>Fulvivirga kasyanovii gen. nov., sp nov., a novel member of the phylum Bacteroidetes isolated from seawater in a mussel farm.</title>
        <authorList>
            <person name="Zhao L.-H."/>
            <person name="Wang Z.-J."/>
        </authorList>
    </citation>
    <scope>NUCLEOTIDE SEQUENCE</scope>
    <source>
        <strain evidence="1">29W222</strain>
    </source>
</reference>
<keyword evidence="2" id="KW-1185">Reference proteome</keyword>
<dbReference type="RefSeq" id="WP_202855922.1">
    <property type="nucleotide sequence ID" value="NZ_JAEUGD010000025.1"/>
</dbReference>
<evidence type="ECO:0000313" key="2">
    <source>
        <dbReference type="Proteomes" id="UP000614216"/>
    </source>
</evidence>
<accession>A0A937KBP9</accession>
<dbReference type="Proteomes" id="UP000614216">
    <property type="component" value="Unassembled WGS sequence"/>
</dbReference>
<dbReference type="AlphaFoldDB" id="A0A937KBP9"/>
<evidence type="ECO:0000313" key="1">
    <source>
        <dbReference type="EMBL" id="MBL6446374.1"/>
    </source>
</evidence>